<reference evidence="1" key="2">
    <citation type="submission" date="2023-05" db="EMBL/GenBank/DDBJ databases">
        <authorList>
            <consortium name="Lawrence Berkeley National Laboratory"/>
            <person name="Steindorff A."/>
            <person name="Hensen N."/>
            <person name="Bonometti L."/>
            <person name="Westerberg I."/>
            <person name="Brannstrom I.O."/>
            <person name="Guillou S."/>
            <person name="Cros-Aarteil S."/>
            <person name="Calhoun S."/>
            <person name="Haridas S."/>
            <person name="Kuo A."/>
            <person name="Mondo S."/>
            <person name="Pangilinan J."/>
            <person name="Riley R."/>
            <person name="Labutti K."/>
            <person name="Andreopoulos B."/>
            <person name="Lipzen A."/>
            <person name="Chen C."/>
            <person name="Yanf M."/>
            <person name="Daum C."/>
            <person name="Ng V."/>
            <person name="Clum A."/>
            <person name="Ohm R."/>
            <person name="Martin F."/>
            <person name="Silar P."/>
            <person name="Natvig D."/>
            <person name="Lalanne C."/>
            <person name="Gautier V."/>
            <person name="Ament-Velasquez S.L."/>
            <person name="Kruys A."/>
            <person name="Hutchinson M.I."/>
            <person name="Powell A.J."/>
            <person name="Barry K."/>
            <person name="Miller A.N."/>
            <person name="Grigoriev I.V."/>
            <person name="Debuchy R."/>
            <person name="Gladieux P."/>
            <person name="Thoren M.H."/>
            <person name="Johannesson H."/>
        </authorList>
    </citation>
    <scope>NUCLEOTIDE SEQUENCE</scope>
    <source>
        <strain evidence="1">CBS 508.74</strain>
    </source>
</reference>
<evidence type="ECO:0000313" key="1">
    <source>
        <dbReference type="EMBL" id="KAK4112084.1"/>
    </source>
</evidence>
<gene>
    <name evidence="1" type="ORF">N656DRAFT_779571</name>
</gene>
<accession>A0AAN6TCW6</accession>
<dbReference type="Proteomes" id="UP001302812">
    <property type="component" value="Unassembled WGS sequence"/>
</dbReference>
<organism evidence="1 2">
    <name type="scientific">Canariomyces notabilis</name>
    <dbReference type="NCBI Taxonomy" id="2074819"/>
    <lineage>
        <taxon>Eukaryota</taxon>
        <taxon>Fungi</taxon>
        <taxon>Dikarya</taxon>
        <taxon>Ascomycota</taxon>
        <taxon>Pezizomycotina</taxon>
        <taxon>Sordariomycetes</taxon>
        <taxon>Sordariomycetidae</taxon>
        <taxon>Sordariales</taxon>
        <taxon>Chaetomiaceae</taxon>
        <taxon>Canariomyces</taxon>
    </lineage>
</organism>
<sequence>MYGVHTRTCMYMYATGAISCYSGLVFDQPRSSRETFSPASVHCLLLKTDPIRIRPMYLRNLMVKNLQKK</sequence>
<dbReference type="GeneID" id="89939345"/>
<protein>
    <submittedName>
        <fullName evidence="1">Uncharacterized protein</fullName>
    </submittedName>
</protein>
<dbReference type="RefSeq" id="XP_064669654.1">
    <property type="nucleotide sequence ID" value="XM_064815220.1"/>
</dbReference>
<dbReference type="PROSITE" id="PS51257">
    <property type="entry name" value="PROKAR_LIPOPROTEIN"/>
    <property type="match status" value="1"/>
</dbReference>
<keyword evidence="2" id="KW-1185">Reference proteome</keyword>
<reference evidence="1" key="1">
    <citation type="journal article" date="2023" name="Mol. Phylogenet. Evol.">
        <title>Genome-scale phylogeny and comparative genomics of the fungal order Sordariales.</title>
        <authorList>
            <person name="Hensen N."/>
            <person name="Bonometti L."/>
            <person name="Westerberg I."/>
            <person name="Brannstrom I.O."/>
            <person name="Guillou S."/>
            <person name="Cros-Aarteil S."/>
            <person name="Calhoun S."/>
            <person name="Haridas S."/>
            <person name="Kuo A."/>
            <person name="Mondo S."/>
            <person name="Pangilinan J."/>
            <person name="Riley R."/>
            <person name="LaButti K."/>
            <person name="Andreopoulos B."/>
            <person name="Lipzen A."/>
            <person name="Chen C."/>
            <person name="Yan M."/>
            <person name="Daum C."/>
            <person name="Ng V."/>
            <person name="Clum A."/>
            <person name="Steindorff A."/>
            <person name="Ohm R.A."/>
            <person name="Martin F."/>
            <person name="Silar P."/>
            <person name="Natvig D.O."/>
            <person name="Lalanne C."/>
            <person name="Gautier V."/>
            <person name="Ament-Velasquez S.L."/>
            <person name="Kruys A."/>
            <person name="Hutchinson M.I."/>
            <person name="Powell A.J."/>
            <person name="Barry K."/>
            <person name="Miller A.N."/>
            <person name="Grigoriev I.V."/>
            <person name="Debuchy R."/>
            <person name="Gladieux P."/>
            <person name="Hiltunen Thoren M."/>
            <person name="Johannesson H."/>
        </authorList>
    </citation>
    <scope>NUCLEOTIDE SEQUENCE</scope>
    <source>
        <strain evidence="1">CBS 508.74</strain>
    </source>
</reference>
<dbReference type="EMBL" id="MU853343">
    <property type="protein sequence ID" value="KAK4112084.1"/>
    <property type="molecule type" value="Genomic_DNA"/>
</dbReference>
<name>A0AAN6TCW6_9PEZI</name>
<dbReference type="AlphaFoldDB" id="A0AAN6TCW6"/>
<evidence type="ECO:0000313" key="2">
    <source>
        <dbReference type="Proteomes" id="UP001302812"/>
    </source>
</evidence>
<comment type="caution">
    <text evidence="1">The sequence shown here is derived from an EMBL/GenBank/DDBJ whole genome shotgun (WGS) entry which is preliminary data.</text>
</comment>
<proteinExistence type="predicted"/>